<dbReference type="PROSITE" id="PS51892">
    <property type="entry name" value="SUBTILASE"/>
    <property type="match status" value="1"/>
</dbReference>
<feature type="compositionally biased region" description="Low complexity" evidence="6">
    <location>
        <begin position="99"/>
        <end position="118"/>
    </location>
</feature>
<name>A0A2T4ZH29_9HYPH</name>
<feature type="region of interest" description="Disordered" evidence="6">
    <location>
        <begin position="48"/>
        <end position="134"/>
    </location>
</feature>
<evidence type="ECO:0000256" key="2">
    <source>
        <dbReference type="ARBA" id="ARBA00022670"/>
    </source>
</evidence>
<evidence type="ECO:0000256" key="3">
    <source>
        <dbReference type="ARBA" id="ARBA00022801"/>
    </source>
</evidence>
<dbReference type="SUPFAM" id="SSF52743">
    <property type="entry name" value="Subtilisin-like"/>
    <property type="match status" value="1"/>
</dbReference>
<evidence type="ECO:0000256" key="6">
    <source>
        <dbReference type="SAM" id="MobiDB-lite"/>
    </source>
</evidence>
<dbReference type="InterPro" id="IPR015500">
    <property type="entry name" value="Peptidase_S8_subtilisin-rel"/>
</dbReference>
<dbReference type="Proteomes" id="UP000241808">
    <property type="component" value="Unassembled WGS sequence"/>
</dbReference>
<dbReference type="InterPro" id="IPR036852">
    <property type="entry name" value="Peptidase_S8/S53_dom_sf"/>
</dbReference>
<feature type="region of interest" description="Disordered" evidence="6">
    <location>
        <begin position="578"/>
        <end position="639"/>
    </location>
</feature>
<dbReference type="AlphaFoldDB" id="A0A2T4ZH29"/>
<evidence type="ECO:0000259" key="7">
    <source>
        <dbReference type="Pfam" id="PF00082"/>
    </source>
</evidence>
<evidence type="ECO:0000313" key="9">
    <source>
        <dbReference type="Proteomes" id="UP000241808"/>
    </source>
</evidence>
<dbReference type="InterPro" id="IPR023827">
    <property type="entry name" value="Peptidase_S8_Asp-AS"/>
</dbReference>
<dbReference type="EMBL" id="PZZL01000002">
    <property type="protein sequence ID" value="PTM61228.1"/>
    <property type="molecule type" value="Genomic_DNA"/>
</dbReference>
<organism evidence="8 9">
    <name type="scientific">Phreatobacter oligotrophus</name>
    <dbReference type="NCBI Taxonomy" id="1122261"/>
    <lineage>
        <taxon>Bacteria</taxon>
        <taxon>Pseudomonadati</taxon>
        <taxon>Pseudomonadota</taxon>
        <taxon>Alphaproteobacteria</taxon>
        <taxon>Hyphomicrobiales</taxon>
        <taxon>Phreatobacteraceae</taxon>
        <taxon>Phreatobacter</taxon>
    </lineage>
</organism>
<keyword evidence="2 5" id="KW-0645">Protease</keyword>
<feature type="active site" description="Charge relay system" evidence="5">
    <location>
        <position position="540"/>
    </location>
</feature>
<gene>
    <name evidence="8" type="ORF">C8P69_102615</name>
</gene>
<dbReference type="GO" id="GO:0006508">
    <property type="term" value="P:proteolysis"/>
    <property type="evidence" value="ECO:0007669"/>
    <property type="project" value="UniProtKB-KW"/>
</dbReference>
<dbReference type="PANTHER" id="PTHR43806:SF11">
    <property type="entry name" value="CEREVISIN-RELATED"/>
    <property type="match status" value="1"/>
</dbReference>
<comment type="similarity">
    <text evidence="1 5">Belongs to the peptidase S8 family.</text>
</comment>
<feature type="domain" description="Peptidase S8/S53" evidence="7">
    <location>
        <begin position="347"/>
        <end position="586"/>
    </location>
</feature>
<dbReference type="RefSeq" id="WP_108175416.1">
    <property type="nucleotide sequence ID" value="NZ_PZZL01000002.1"/>
</dbReference>
<proteinExistence type="inferred from homology"/>
<dbReference type="GO" id="GO:0004252">
    <property type="term" value="F:serine-type endopeptidase activity"/>
    <property type="evidence" value="ECO:0007669"/>
    <property type="project" value="UniProtKB-UniRule"/>
</dbReference>
<evidence type="ECO:0000256" key="4">
    <source>
        <dbReference type="ARBA" id="ARBA00022825"/>
    </source>
</evidence>
<dbReference type="PANTHER" id="PTHR43806">
    <property type="entry name" value="PEPTIDASE S8"/>
    <property type="match status" value="1"/>
</dbReference>
<dbReference type="PROSITE" id="PS00136">
    <property type="entry name" value="SUBTILASE_ASP"/>
    <property type="match status" value="1"/>
</dbReference>
<dbReference type="PRINTS" id="PR00723">
    <property type="entry name" value="SUBTILISIN"/>
</dbReference>
<dbReference type="InterPro" id="IPR000209">
    <property type="entry name" value="Peptidase_S8/S53_dom"/>
</dbReference>
<keyword evidence="3 5" id="KW-0378">Hydrolase</keyword>
<dbReference type="Pfam" id="PF00082">
    <property type="entry name" value="Peptidase_S8"/>
    <property type="match status" value="1"/>
</dbReference>
<accession>A0A2T4ZH29</accession>
<dbReference type="InterPro" id="IPR050131">
    <property type="entry name" value="Peptidase_S8_subtilisin-like"/>
</dbReference>
<keyword evidence="9" id="KW-1185">Reference proteome</keyword>
<evidence type="ECO:0000313" key="8">
    <source>
        <dbReference type="EMBL" id="PTM61228.1"/>
    </source>
</evidence>
<comment type="caution">
    <text evidence="8">The sequence shown here is derived from an EMBL/GenBank/DDBJ whole genome shotgun (WGS) entry which is preliminary data.</text>
</comment>
<dbReference type="InterPro" id="IPR006311">
    <property type="entry name" value="TAT_signal"/>
</dbReference>
<feature type="active site" description="Charge relay system" evidence="5">
    <location>
        <position position="356"/>
    </location>
</feature>
<feature type="compositionally biased region" description="Low complexity" evidence="6">
    <location>
        <begin position="603"/>
        <end position="624"/>
    </location>
</feature>
<reference evidence="8 9" key="1">
    <citation type="submission" date="2018-04" db="EMBL/GenBank/DDBJ databases">
        <title>Genomic Encyclopedia of Archaeal and Bacterial Type Strains, Phase II (KMG-II): from individual species to whole genera.</title>
        <authorList>
            <person name="Goeker M."/>
        </authorList>
    </citation>
    <scope>NUCLEOTIDE SEQUENCE [LARGE SCALE GENOMIC DNA]</scope>
    <source>
        <strain evidence="8 9">DSM 25521</strain>
    </source>
</reference>
<dbReference type="PROSITE" id="PS51318">
    <property type="entry name" value="TAT"/>
    <property type="match status" value="1"/>
</dbReference>
<sequence length="639" mass="64935">MSMPSRRSRTALAGTLAVLMGLGGLPGLELRPAAAQFDLGAGLRALGGAQGAGRANDARRPGVAAPRRGQPSSTAPRAVRRGAEPQQAAPQGLPGGLGALAPVLGLPAQTQPQQPPVRGARRGPARAPQAQPEAGNAAGAAAALGVIAPVLGAAVGGGGIPGGPGGILPPGLPGGGGFGGGGGRNAIIGAAAAAIAVPAILSIIEQARANTDARGPAGDPPGLPPANERRFVSGEVLFIMSPDAPPEAIRQVERRFGLRLLQRETAETVGAVMHRYRVPNRQTVPAAIRAMQQAAGFAYIQPNYVFERPEFRVKLQSASAMRARGDERLQYVIGALRLQEAHQLARGQRVAIAVIDSGVDASHPELEGRVVQSFDAVGGQFRAHEHGTGMVGAIVAQRQLVGVSPGADIYAVRAFAPGQTQGSTGTSFHIVKAMDWAIRNGAKVINMSFAGPRDPMIARAIQVAADRRIAMIAAMGNGGPNAPIAYPAADPNVIAVTATDREGRLFDAATQGDHVALAAPGVEIILPAPRGGYQISSGTSVAAAHVSGVAALILERHPDADPATLRRLLQATARQGAIPDPRLGAGVTDPVSALTAELPRQEAPPAIATAPAPAGEAPRADAQPQPSPEAPAPATVPQR</sequence>
<evidence type="ECO:0000256" key="5">
    <source>
        <dbReference type="PROSITE-ProRule" id="PRU01240"/>
    </source>
</evidence>
<keyword evidence="4 5" id="KW-0720">Serine protease</keyword>
<protein>
    <submittedName>
        <fullName evidence="8">Subtilase family protein</fullName>
    </submittedName>
</protein>
<evidence type="ECO:0000256" key="1">
    <source>
        <dbReference type="ARBA" id="ARBA00011073"/>
    </source>
</evidence>
<feature type="compositionally biased region" description="Low complexity" evidence="6">
    <location>
        <begin position="48"/>
        <end position="69"/>
    </location>
</feature>
<feature type="active site" description="Charge relay system" evidence="5">
    <location>
        <position position="386"/>
    </location>
</feature>
<dbReference type="OrthoDB" id="5405281at2"/>
<dbReference type="Gene3D" id="3.40.50.200">
    <property type="entry name" value="Peptidase S8/S53 domain"/>
    <property type="match status" value="1"/>
</dbReference>
<feature type="compositionally biased region" description="Low complexity" evidence="6">
    <location>
        <begin position="125"/>
        <end position="134"/>
    </location>
</feature>